<comment type="cofactor">
    <cofactor evidence="9">
        <name>Mg(2+)</name>
        <dbReference type="ChEBI" id="CHEBI:18420"/>
    </cofactor>
</comment>
<dbReference type="AlphaFoldDB" id="A0A6L8SZF5"/>
<evidence type="ECO:0000256" key="6">
    <source>
        <dbReference type="ARBA" id="ARBA00022505"/>
    </source>
</evidence>
<keyword evidence="9" id="KW-0460">Magnesium</keyword>
<evidence type="ECO:0000256" key="7">
    <source>
        <dbReference type="ARBA" id="ARBA00023150"/>
    </source>
</evidence>
<protein>
    <recommendedName>
        <fullName evidence="5 9">Molybdopterin molybdenumtransferase</fullName>
        <ecNumber evidence="4 9">2.10.1.1</ecNumber>
    </recommendedName>
</protein>
<dbReference type="RefSeq" id="WP_161233486.1">
    <property type="nucleotide sequence ID" value="NZ_JADPEU010000016.1"/>
</dbReference>
<comment type="similarity">
    <text evidence="3 9">Belongs to the MoeA family.</text>
</comment>
<dbReference type="InterPro" id="IPR036688">
    <property type="entry name" value="MoeA_C_domain_IV_sf"/>
</dbReference>
<dbReference type="GO" id="GO:0046872">
    <property type="term" value="F:metal ion binding"/>
    <property type="evidence" value="ECO:0007669"/>
    <property type="project" value="UniProtKB-UniRule"/>
</dbReference>
<dbReference type="Gene3D" id="3.90.105.10">
    <property type="entry name" value="Molybdopterin biosynthesis moea protein, domain 2"/>
    <property type="match status" value="1"/>
</dbReference>
<dbReference type="SUPFAM" id="SSF63882">
    <property type="entry name" value="MoeA N-terminal region -like"/>
    <property type="match status" value="1"/>
</dbReference>
<dbReference type="Pfam" id="PF03453">
    <property type="entry name" value="MoeA_N"/>
    <property type="match status" value="1"/>
</dbReference>
<evidence type="ECO:0000313" key="11">
    <source>
        <dbReference type="EMBL" id="MZL32614.1"/>
    </source>
</evidence>
<dbReference type="GO" id="GO:0005829">
    <property type="term" value="C:cytosol"/>
    <property type="evidence" value="ECO:0007669"/>
    <property type="project" value="TreeGrafter"/>
</dbReference>
<evidence type="ECO:0000256" key="5">
    <source>
        <dbReference type="ARBA" id="ARBA00021108"/>
    </source>
</evidence>
<dbReference type="GO" id="GO:0006777">
    <property type="term" value="P:Mo-molybdopterin cofactor biosynthetic process"/>
    <property type="evidence" value="ECO:0007669"/>
    <property type="project" value="UniProtKB-UniRule"/>
</dbReference>
<keyword evidence="9 11" id="KW-0808">Transferase</keyword>
<dbReference type="InterPro" id="IPR036135">
    <property type="entry name" value="MoeA_linker/N_sf"/>
</dbReference>
<dbReference type="PANTHER" id="PTHR10192">
    <property type="entry name" value="MOLYBDOPTERIN BIOSYNTHESIS PROTEIN"/>
    <property type="match status" value="1"/>
</dbReference>
<dbReference type="SUPFAM" id="SSF63867">
    <property type="entry name" value="MoeA C-terminal domain-like"/>
    <property type="match status" value="1"/>
</dbReference>
<dbReference type="Pfam" id="PF03454">
    <property type="entry name" value="MoeA_C"/>
    <property type="match status" value="1"/>
</dbReference>
<dbReference type="Proteomes" id="UP000477285">
    <property type="component" value="Unassembled WGS sequence"/>
</dbReference>
<dbReference type="Gene3D" id="2.40.340.10">
    <property type="entry name" value="MoeA, C-terminal, domain IV"/>
    <property type="match status" value="1"/>
</dbReference>
<dbReference type="UniPathway" id="UPA00344"/>
<comment type="pathway">
    <text evidence="2 9">Cofactor biosynthesis; molybdopterin biosynthesis.</text>
</comment>
<evidence type="ECO:0000256" key="8">
    <source>
        <dbReference type="ARBA" id="ARBA00047317"/>
    </source>
</evidence>
<evidence type="ECO:0000256" key="4">
    <source>
        <dbReference type="ARBA" id="ARBA00013269"/>
    </source>
</evidence>
<comment type="caution">
    <text evidence="11">The sequence shown here is derived from an EMBL/GenBank/DDBJ whole genome shotgun (WGS) entry which is preliminary data.</text>
</comment>
<sequence>MEGISVEQAVEQILQHTPVINETEETELNKAGGRVLAQDMVAEFDNPPFDRSPVDGYACKAEDLAGAAKEHPVRLKVMEEIDAGQYSEREIQQGQAVRIMTGAAIPNGCNCCIYQEDTDYGEDTVEVYSEQKRWSNYCFAGEDFKKGTTLLKKGSHIGYVEAAILAGMGVAKVPVYRQPRIVLLTTGDEVVEPGIPLPEGKIYNSNMTMLSARLRELGIESFHMEAVKDDPTVMSEKLKEAAKAADMIITTGGVSVGKKDIMHESLRLMGAERIFWRVKMKPGMPTLFSAYKKTSDITATDNCASEREIPIISLSGNPFGVAVSIELLIRPALEKMMQDPSIGLKEVNGIMADNFEKGIKGRRFIRAYLENGKFHLPNGLHSNGVLSSMAGCNCLIDTKTMENQESRSLNAGDKVGAILL</sequence>
<dbReference type="InterPro" id="IPR036425">
    <property type="entry name" value="MoaB/Mog-like_dom_sf"/>
</dbReference>
<dbReference type="SMART" id="SM00852">
    <property type="entry name" value="MoCF_biosynth"/>
    <property type="match status" value="1"/>
</dbReference>
<keyword evidence="6 9" id="KW-0500">Molybdenum</keyword>
<dbReference type="Gene3D" id="2.170.190.11">
    <property type="entry name" value="Molybdopterin biosynthesis moea protein, domain 3"/>
    <property type="match status" value="1"/>
</dbReference>
<comment type="function">
    <text evidence="1 9">Catalyzes the insertion of molybdate into adenylated molybdopterin with the concomitant release of AMP.</text>
</comment>
<comment type="catalytic activity">
    <reaction evidence="8">
        <text>adenylyl-molybdopterin + molybdate = Mo-molybdopterin + AMP + H(+)</text>
        <dbReference type="Rhea" id="RHEA:35047"/>
        <dbReference type="ChEBI" id="CHEBI:15378"/>
        <dbReference type="ChEBI" id="CHEBI:36264"/>
        <dbReference type="ChEBI" id="CHEBI:62727"/>
        <dbReference type="ChEBI" id="CHEBI:71302"/>
        <dbReference type="ChEBI" id="CHEBI:456215"/>
        <dbReference type="EC" id="2.10.1.1"/>
    </reaction>
</comment>
<dbReference type="EC" id="2.10.1.1" evidence="4 9"/>
<dbReference type="CDD" id="cd00887">
    <property type="entry name" value="MoeA"/>
    <property type="match status" value="1"/>
</dbReference>
<proteinExistence type="inferred from homology"/>
<name>A0A6L8SZF5_9FIRM</name>
<dbReference type="Gene3D" id="3.40.980.10">
    <property type="entry name" value="MoaB/Mog-like domain"/>
    <property type="match status" value="1"/>
</dbReference>
<evidence type="ECO:0000313" key="12">
    <source>
        <dbReference type="Proteomes" id="UP000477285"/>
    </source>
</evidence>
<dbReference type="InterPro" id="IPR038987">
    <property type="entry name" value="MoeA-like"/>
</dbReference>
<feature type="domain" description="MoaB/Mog" evidence="10">
    <location>
        <begin position="182"/>
        <end position="335"/>
    </location>
</feature>
<keyword evidence="9" id="KW-0479">Metal-binding</keyword>
<dbReference type="EMBL" id="WWVQ01000009">
    <property type="protein sequence ID" value="MZL32614.1"/>
    <property type="molecule type" value="Genomic_DNA"/>
</dbReference>
<dbReference type="NCBIfam" id="TIGR00177">
    <property type="entry name" value="molyb_syn"/>
    <property type="match status" value="1"/>
</dbReference>
<evidence type="ECO:0000256" key="2">
    <source>
        <dbReference type="ARBA" id="ARBA00005046"/>
    </source>
</evidence>
<reference evidence="11 12" key="1">
    <citation type="journal article" date="2019" name="Nat. Med.">
        <title>A library of human gut bacterial isolates paired with longitudinal multiomics data enables mechanistic microbiome research.</title>
        <authorList>
            <person name="Poyet M."/>
            <person name="Groussin M."/>
            <person name="Gibbons S.M."/>
            <person name="Avila-Pacheco J."/>
            <person name="Jiang X."/>
            <person name="Kearney S.M."/>
            <person name="Perrotta A.R."/>
            <person name="Berdy B."/>
            <person name="Zhao S."/>
            <person name="Lieberman T.D."/>
            <person name="Swanson P.K."/>
            <person name="Smith M."/>
            <person name="Roesemann S."/>
            <person name="Alexander J.E."/>
            <person name="Rich S.A."/>
            <person name="Livny J."/>
            <person name="Vlamakis H."/>
            <person name="Clish C."/>
            <person name="Bullock K."/>
            <person name="Deik A."/>
            <person name="Scott J."/>
            <person name="Pierce K.A."/>
            <person name="Xavier R.J."/>
            <person name="Alm E.J."/>
        </authorList>
    </citation>
    <scope>NUCLEOTIDE SEQUENCE [LARGE SCALE GENOMIC DNA]</scope>
    <source>
        <strain evidence="11 12">BIOML-A1</strain>
    </source>
</reference>
<dbReference type="InterPro" id="IPR005111">
    <property type="entry name" value="MoeA_C_domain_IV"/>
</dbReference>
<dbReference type="SUPFAM" id="SSF53218">
    <property type="entry name" value="Molybdenum cofactor biosynthesis proteins"/>
    <property type="match status" value="1"/>
</dbReference>
<gene>
    <name evidence="11" type="ORF">GT728_05190</name>
</gene>
<evidence type="ECO:0000256" key="3">
    <source>
        <dbReference type="ARBA" id="ARBA00010763"/>
    </source>
</evidence>
<evidence type="ECO:0000256" key="9">
    <source>
        <dbReference type="RuleBase" id="RU365090"/>
    </source>
</evidence>
<dbReference type="PANTHER" id="PTHR10192:SF5">
    <property type="entry name" value="GEPHYRIN"/>
    <property type="match status" value="1"/>
</dbReference>
<dbReference type="InterPro" id="IPR005110">
    <property type="entry name" value="MoeA_linker/N"/>
</dbReference>
<dbReference type="GO" id="GO:0061599">
    <property type="term" value="F:molybdopterin molybdotransferase activity"/>
    <property type="evidence" value="ECO:0007669"/>
    <property type="project" value="UniProtKB-UniRule"/>
</dbReference>
<dbReference type="InterPro" id="IPR001453">
    <property type="entry name" value="MoaB/Mog_dom"/>
</dbReference>
<dbReference type="Pfam" id="PF00994">
    <property type="entry name" value="MoCF_biosynth"/>
    <property type="match status" value="1"/>
</dbReference>
<keyword evidence="7 9" id="KW-0501">Molybdenum cofactor biosynthesis</keyword>
<dbReference type="NCBIfam" id="NF045515">
    <property type="entry name" value="Glp_gephyrin"/>
    <property type="match status" value="1"/>
</dbReference>
<evidence type="ECO:0000256" key="1">
    <source>
        <dbReference type="ARBA" id="ARBA00002901"/>
    </source>
</evidence>
<organism evidence="11 12">
    <name type="scientific">Blautia wexlerae</name>
    <dbReference type="NCBI Taxonomy" id="418240"/>
    <lineage>
        <taxon>Bacteria</taxon>
        <taxon>Bacillati</taxon>
        <taxon>Bacillota</taxon>
        <taxon>Clostridia</taxon>
        <taxon>Lachnospirales</taxon>
        <taxon>Lachnospiraceae</taxon>
        <taxon>Blautia</taxon>
    </lineage>
</organism>
<evidence type="ECO:0000259" key="10">
    <source>
        <dbReference type="SMART" id="SM00852"/>
    </source>
</evidence>
<accession>A0A6L8SZF5</accession>